<evidence type="ECO:0000256" key="11">
    <source>
        <dbReference type="ARBA" id="ARBA00023136"/>
    </source>
</evidence>
<evidence type="ECO:0000313" key="14">
    <source>
        <dbReference type="Proteomes" id="UP001477672"/>
    </source>
</evidence>
<keyword evidence="11 12" id="KW-0472">Membrane</keyword>
<protein>
    <submittedName>
        <fullName evidence="13">TrkH family potassium uptake protein</fullName>
    </submittedName>
</protein>
<evidence type="ECO:0000256" key="1">
    <source>
        <dbReference type="ARBA" id="ARBA00004429"/>
    </source>
</evidence>
<feature type="transmembrane region" description="Helical" evidence="12">
    <location>
        <begin position="36"/>
        <end position="58"/>
    </location>
</feature>
<evidence type="ECO:0000256" key="2">
    <source>
        <dbReference type="ARBA" id="ARBA00009137"/>
    </source>
</evidence>
<reference evidence="13 14" key="1">
    <citation type="submission" date="2024-03" db="EMBL/GenBank/DDBJ databases">
        <title>Human intestinal bacterial collection.</title>
        <authorList>
            <person name="Pauvert C."/>
            <person name="Hitch T.C.A."/>
            <person name="Clavel T."/>
        </authorList>
    </citation>
    <scope>NUCLEOTIDE SEQUENCE [LARGE SCALE GENOMIC DNA]</scope>
    <source>
        <strain evidence="13 14">CLA-JM-H11</strain>
    </source>
</reference>
<keyword evidence="9 12" id="KW-1133">Transmembrane helix</keyword>
<dbReference type="InterPro" id="IPR003445">
    <property type="entry name" value="Cat_transpt"/>
</dbReference>
<keyword evidence="5" id="KW-0997">Cell inner membrane</keyword>
<evidence type="ECO:0000313" key="13">
    <source>
        <dbReference type="EMBL" id="MEQ2519147.1"/>
    </source>
</evidence>
<feature type="transmembrane region" description="Helical" evidence="12">
    <location>
        <begin position="332"/>
        <end position="351"/>
    </location>
</feature>
<dbReference type="Pfam" id="PF02386">
    <property type="entry name" value="TrkH"/>
    <property type="match status" value="1"/>
</dbReference>
<dbReference type="EMBL" id="JBBMFA010000037">
    <property type="protein sequence ID" value="MEQ2519147.1"/>
    <property type="molecule type" value="Genomic_DNA"/>
</dbReference>
<dbReference type="PANTHER" id="PTHR32024:SF2">
    <property type="entry name" value="TRK SYSTEM POTASSIUM UPTAKE PROTEIN TRKG-RELATED"/>
    <property type="match status" value="1"/>
</dbReference>
<keyword evidence="14" id="KW-1185">Reference proteome</keyword>
<comment type="subcellular location">
    <subcellularLocation>
        <location evidence="1">Cell inner membrane</location>
        <topology evidence="1">Multi-pass membrane protein</topology>
    </subcellularLocation>
</comment>
<evidence type="ECO:0000256" key="5">
    <source>
        <dbReference type="ARBA" id="ARBA00022519"/>
    </source>
</evidence>
<dbReference type="PANTHER" id="PTHR32024">
    <property type="entry name" value="TRK SYSTEM POTASSIUM UPTAKE PROTEIN TRKG-RELATED"/>
    <property type="match status" value="1"/>
</dbReference>
<name>A0ABV1GBD9_9FIRM</name>
<feature type="transmembrane region" description="Helical" evidence="12">
    <location>
        <begin position="397"/>
        <end position="414"/>
    </location>
</feature>
<feature type="transmembrane region" description="Helical" evidence="12">
    <location>
        <begin position="184"/>
        <end position="203"/>
    </location>
</feature>
<evidence type="ECO:0000256" key="7">
    <source>
        <dbReference type="ARBA" id="ARBA00022692"/>
    </source>
</evidence>
<keyword evidence="4" id="KW-1003">Cell membrane</keyword>
<feature type="transmembrane region" description="Helical" evidence="12">
    <location>
        <begin position="273"/>
        <end position="291"/>
    </location>
</feature>
<accession>A0ABV1GBD9</accession>
<dbReference type="PIRSF" id="PIRSF006247">
    <property type="entry name" value="TrkH"/>
    <property type="match status" value="1"/>
</dbReference>
<dbReference type="InterPro" id="IPR004772">
    <property type="entry name" value="TrkH"/>
</dbReference>
<evidence type="ECO:0000256" key="10">
    <source>
        <dbReference type="ARBA" id="ARBA00023065"/>
    </source>
</evidence>
<keyword evidence="8" id="KW-0630">Potassium</keyword>
<evidence type="ECO:0000256" key="12">
    <source>
        <dbReference type="SAM" id="Phobius"/>
    </source>
</evidence>
<dbReference type="RefSeq" id="WP_349214426.1">
    <property type="nucleotide sequence ID" value="NZ_JBBMFA010000037.1"/>
</dbReference>
<keyword evidence="7 12" id="KW-0812">Transmembrane</keyword>
<feature type="transmembrane region" description="Helical" evidence="12">
    <location>
        <begin position="70"/>
        <end position="91"/>
    </location>
</feature>
<comment type="similarity">
    <text evidence="2">Belongs to the TrkH potassium transport family.</text>
</comment>
<evidence type="ECO:0000256" key="4">
    <source>
        <dbReference type="ARBA" id="ARBA00022475"/>
    </source>
</evidence>
<organism evidence="13 14">
    <name type="scientific">Ruthenibacterium intestinale</name>
    <dbReference type="NCBI Taxonomy" id="3133163"/>
    <lineage>
        <taxon>Bacteria</taxon>
        <taxon>Bacillati</taxon>
        <taxon>Bacillota</taxon>
        <taxon>Clostridia</taxon>
        <taxon>Eubacteriales</taxon>
        <taxon>Oscillospiraceae</taxon>
        <taxon>Ruthenibacterium</taxon>
    </lineage>
</organism>
<sequence>MNIRLVGRMVSSILFVTEVFMIPSLILCCIDGDHDVAMAFLASMAVISLIAGVLFWFGRKREAHFSARDGFVTVALAWVCISLLGGLPFYFSSEIPSYVDAVFEIVSGFTTTGASVLPDVESLSRGVLYWRSFSHWLGGMGILVFTLAVVPANKNSGGTLYLMRAESPGPSVGKLTPRIRQTAMILYGLYILLTVLCVAFLLAGGMPLFDSVCTAFGTAGTGGFGIKNDSMGSYSPYLQNVCTVFMLLFGINFNVYYLLLIRKFAAAFKDEEVRLYLFFFAAATGLITWNIRPLMQSWGESLHHAAFQVSSIMTTTGFSTTNFDLWPSFSKAILLVLMVLGACAGSTGGGIKTVRMLLLLKELRYNVQRTLRPRTVRAIHVNGHVVDNEVIKGVNSYMAAYWILMFGSILLISLDEFPLESNLSAVFACFNNIGPGLGVVGPMSNYDCYSDFSKIVLTVDMLLGRLEIFPLLALFSRDTWSKKL</sequence>
<evidence type="ECO:0000256" key="8">
    <source>
        <dbReference type="ARBA" id="ARBA00022958"/>
    </source>
</evidence>
<evidence type="ECO:0000256" key="9">
    <source>
        <dbReference type="ARBA" id="ARBA00022989"/>
    </source>
</evidence>
<comment type="caution">
    <text evidence="13">The sequence shown here is derived from an EMBL/GenBank/DDBJ whole genome shotgun (WGS) entry which is preliminary data.</text>
</comment>
<gene>
    <name evidence="13" type="ORF">WMO24_01650</name>
</gene>
<dbReference type="Proteomes" id="UP001477672">
    <property type="component" value="Unassembled WGS sequence"/>
</dbReference>
<feature type="transmembrane region" description="Helical" evidence="12">
    <location>
        <begin position="237"/>
        <end position="261"/>
    </location>
</feature>
<proteinExistence type="inferred from homology"/>
<keyword evidence="10" id="KW-0406">Ion transport</keyword>
<evidence type="ECO:0000256" key="3">
    <source>
        <dbReference type="ARBA" id="ARBA00022448"/>
    </source>
</evidence>
<keyword evidence="6" id="KW-0633">Potassium transport</keyword>
<keyword evidence="3" id="KW-0813">Transport</keyword>
<feature type="transmembrane region" description="Helical" evidence="12">
    <location>
        <begin position="133"/>
        <end position="153"/>
    </location>
</feature>
<evidence type="ECO:0000256" key="6">
    <source>
        <dbReference type="ARBA" id="ARBA00022538"/>
    </source>
</evidence>
<feature type="transmembrane region" description="Helical" evidence="12">
    <location>
        <begin position="12"/>
        <end position="30"/>
    </location>
</feature>